<keyword evidence="2" id="KW-1185">Reference proteome</keyword>
<organism evidence="1 2">
    <name type="scientific">Monascus purpureus</name>
    <name type="common">Red mold</name>
    <name type="synonym">Monascus anka</name>
    <dbReference type="NCBI Taxonomy" id="5098"/>
    <lineage>
        <taxon>Eukaryota</taxon>
        <taxon>Fungi</taxon>
        <taxon>Dikarya</taxon>
        <taxon>Ascomycota</taxon>
        <taxon>Pezizomycotina</taxon>
        <taxon>Eurotiomycetes</taxon>
        <taxon>Eurotiomycetidae</taxon>
        <taxon>Eurotiales</taxon>
        <taxon>Aspergillaceae</taxon>
        <taxon>Monascus</taxon>
    </lineage>
</organism>
<sequence length="120" mass="14075">MSPSNSGQMEDTVPSKPSFADEIYDIFLRDYCGIEIIGGQYRMVFTARFKECPDKIRLISCPQFIRAPNLTPARRELLRIKLDAVLDRISNEEWDKLKDRFNIVKNEWCIVSDEQEEQEI</sequence>
<protein>
    <submittedName>
        <fullName evidence="1">Uncharacterized protein</fullName>
    </submittedName>
</protein>
<evidence type="ECO:0000313" key="1">
    <source>
        <dbReference type="EMBL" id="TQB76436.1"/>
    </source>
</evidence>
<name>A0A507R5X8_MONPU</name>
<reference evidence="1 2" key="1">
    <citation type="submission" date="2019-06" db="EMBL/GenBank/DDBJ databases">
        <title>Wine fermentation using esterase from Monascus purpureus.</title>
        <authorList>
            <person name="Geng C."/>
            <person name="Zhang Y."/>
        </authorList>
    </citation>
    <scope>NUCLEOTIDE SEQUENCE [LARGE SCALE GENOMIC DNA]</scope>
    <source>
        <strain evidence="1">HQ1</strain>
    </source>
</reference>
<accession>A0A507R5X8</accession>
<gene>
    <name evidence="1" type="ORF">MPDQ_007843</name>
</gene>
<dbReference type="EMBL" id="VIFY01000009">
    <property type="protein sequence ID" value="TQB76436.1"/>
    <property type="molecule type" value="Genomic_DNA"/>
</dbReference>
<evidence type="ECO:0000313" key="2">
    <source>
        <dbReference type="Proteomes" id="UP000319663"/>
    </source>
</evidence>
<proteinExistence type="predicted"/>
<dbReference type="Proteomes" id="UP000319663">
    <property type="component" value="Unassembled WGS sequence"/>
</dbReference>
<dbReference type="AlphaFoldDB" id="A0A507R5X8"/>
<comment type="caution">
    <text evidence="1">The sequence shown here is derived from an EMBL/GenBank/DDBJ whole genome shotgun (WGS) entry which is preliminary data.</text>
</comment>